<dbReference type="PANTHER" id="PTHR32196:SF21">
    <property type="entry name" value="ABC TRANSPORTER PERMEASE PROTEIN YPHD-RELATED"/>
    <property type="match status" value="1"/>
</dbReference>
<dbReference type="InterPro" id="IPR001851">
    <property type="entry name" value="ABC_transp_permease"/>
</dbReference>
<dbReference type="PANTHER" id="PTHR32196">
    <property type="entry name" value="ABC TRANSPORTER PERMEASE PROTEIN YPHD-RELATED-RELATED"/>
    <property type="match status" value="1"/>
</dbReference>
<evidence type="ECO:0000313" key="9">
    <source>
        <dbReference type="EMBL" id="MCB8882057.1"/>
    </source>
</evidence>
<keyword evidence="2" id="KW-0813">Transport</keyword>
<keyword evidence="10" id="KW-1185">Reference proteome</keyword>
<feature type="transmembrane region" description="Helical" evidence="8">
    <location>
        <begin position="260"/>
        <end position="282"/>
    </location>
</feature>
<organism evidence="9 10">
    <name type="scientific">Acidisoma cellulosilyticum</name>
    <dbReference type="NCBI Taxonomy" id="2802395"/>
    <lineage>
        <taxon>Bacteria</taxon>
        <taxon>Pseudomonadati</taxon>
        <taxon>Pseudomonadota</taxon>
        <taxon>Alphaproteobacteria</taxon>
        <taxon>Acetobacterales</taxon>
        <taxon>Acidocellaceae</taxon>
        <taxon>Acidisoma</taxon>
    </lineage>
</organism>
<name>A0A963Z561_9PROT</name>
<accession>A0A963Z561</accession>
<dbReference type="AlphaFoldDB" id="A0A963Z561"/>
<evidence type="ECO:0000256" key="8">
    <source>
        <dbReference type="SAM" id="Phobius"/>
    </source>
</evidence>
<dbReference type="GO" id="GO:0005886">
    <property type="term" value="C:plasma membrane"/>
    <property type="evidence" value="ECO:0007669"/>
    <property type="project" value="UniProtKB-SubCell"/>
</dbReference>
<evidence type="ECO:0000256" key="7">
    <source>
        <dbReference type="ARBA" id="ARBA00023136"/>
    </source>
</evidence>
<comment type="caution">
    <text evidence="9">The sequence shown here is derived from an EMBL/GenBank/DDBJ whole genome shotgun (WGS) entry which is preliminary data.</text>
</comment>
<evidence type="ECO:0000256" key="4">
    <source>
        <dbReference type="ARBA" id="ARBA00022519"/>
    </source>
</evidence>
<dbReference type="EMBL" id="JAESVA010000006">
    <property type="protein sequence ID" value="MCB8882057.1"/>
    <property type="molecule type" value="Genomic_DNA"/>
</dbReference>
<keyword evidence="3" id="KW-1003">Cell membrane</keyword>
<feature type="transmembrane region" description="Helical" evidence="8">
    <location>
        <begin position="204"/>
        <end position="225"/>
    </location>
</feature>
<evidence type="ECO:0000256" key="3">
    <source>
        <dbReference type="ARBA" id="ARBA00022475"/>
    </source>
</evidence>
<evidence type="ECO:0000256" key="1">
    <source>
        <dbReference type="ARBA" id="ARBA00004651"/>
    </source>
</evidence>
<dbReference type="GO" id="GO:0022857">
    <property type="term" value="F:transmembrane transporter activity"/>
    <property type="evidence" value="ECO:0007669"/>
    <property type="project" value="InterPro"/>
</dbReference>
<gene>
    <name evidence="9" type="ORF">ACELLULO517_17565</name>
</gene>
<dbReference type="Pfam" id="PF02653">
    <property type="entry name" value="BPD_transp_2"/>
    <property type="match status" value="1"/>
</dbReference>
<evidence type="ECO:0000256" key="2">
    <source>
        <dbReference type="ARBA" id="ARBA00022448"/>
    </source>
</evidence>
<reference evidence="9 10" key="1">
    <citation type="journal article" date="2021" name="Microorganisms">
        <title>Acidisoma silvae sp. nov. and Acidisomacellulosilytica sp. nov., Two Acidophilic Bacteria Isolated from Decaying Wood, Hydrolyzing Cellulose and Producing Poly-3-hydroxybutyrate.</title>
        <authorList>
            <person name="Mieszkin S."/>
            <person name="Pouder E."/>
            <person name="Uroz S."/>
            <person name="Simon-Colin C."/>
            <person name="Alain K."/>
        </authorList>
    </citation>
    <scope>NUCLEOTIDE SEQUENCE [LARGE SCALE GENOMIC DNA]</scope>
    <source>
        <strain evidence="9 10">HW T5.17</strain>
    </source>
</reference>
<evidence type="ECO:0000256" key="5">
    <source>
        <dbReference type="ARBA" id="ARBA00022692"/>
    </source>
</evidence>
<protein>
    <submittedName>
        <fullName evidence="9">ABC transporter permease</fullName>
    </submittedName>
</protein>
<sequence length="326" mass="32706">MSRLDKGLGLRLGLSILLIVICAIEVDGFATMATLASIVENVALIGLLAAGLMLTMVAGQLDAAVASVAAVSAIIALLLGPYSLVLGIVVALVVAGLYGCGIGWIIARTGVSSLVLTVCMLIGLRGLALILVPQSPAVLADGLLWVSDGLVARVGPTTVLGIIGLVLILALGLGMRCTRLGLSLYAVGGNLERARGSGVNTTKVYMVAFAGSAMLAATAGILAALRSGSASGTGLDSFLLDGVTAAVVGGVSLEGGRGSIINVLLGSLIVRIIAAAAALLGMQSSVESIATGCILLAMLLLDDALGTRRGMKTAARWRVLGRPLRT</sequence>
<feature type="transmembrane region" description="Helical" evidence="8">
    <location>
        <begin position="154"/>
        <end position="174"/>
    </location>
</feature>
<comment type="subcellular location">
    <subcellularLocation>
        <location evidence="1">Cell membrane</location>
        <topology evidence="1">Multi-pass membrane protein</topology>
    </subcellularLocation>
</comment>
<evidence type="ECO:0000256" key="6">
    <source>
        <dbReference type="ARBA" id="ARBA00022989"/>
    </source>
</evidence>
<dbReference type="RefSeq" id="WP_227308725.1">
    <property type="nucleotide sequence ID" value="NZ_JAESVA010000006.1"/>
</dbReference>
<keyword evidence="7 8" id="KW-0472">Membrane</keyword>
<feature type="transmembrane region" description="Helical" evidence="8">
    <location>
        <begin position="33"/>
        <end position="54"/>
    </location>
</feature>
<keyword evidence="4" id="KW-0997">Cell inner membrane</keyword>
<dbReference type="CDD" id="cd06579">
    <property type="entry name" value="TM_PBP1_transp_AraH_like"/>
    <property type="match status" value="1"/>
</dbReference>
<feature type="transmembrane region" description="Helical" evidence="8">
    <location>
        <begin position="114"/>
        <end position="134"/>
    </location>
</feature>
<evidence type="ECO:0000313" key="10">
    <source>
        <dbReference type="Proteomes" id="UP000721844"/>
    </source>
</evidence>
<feature type="transmembrane region" description="Helical" evidence="8">
    <location>
        <begin position="61"/>
        <end position="79"/>
    </location>
</feature>
<keyword evidence="5 8" id="KW-0812">Transmembrane</keyword>
<proteinExistence type="predicted"/>
<keyword evidence="6 8" id="KW-1133">Transmembrane helix</keyword>
<dbReference type="Proteomes" id="UP000721844">
    <property type="component" value="Unassembled WGS sequence"/>
</dbReference>
<feature type="transmembrane region" description="Helical" evidence="8">
    <location>
        <begin position="85"/>
        <end position="107"/>
    </location>
</feature>